<dbReference type="KEGG" id="hmn:HM131_14360"/>
<dbReference type="OrthoDB" id="1420794at2"/>
<dbReference type="Proteomes" id="UP000192527">
    <property type="component" value="Chromosome"/>
</dbReference>
<evidence type="ECO:0000313" key="1">
    <source>
        <dbReference type="EMBL" id="ARI77959.1"/>
    </source>
</evidence>
<sequence>MNLLNLAEIMSKESKQDRLILGIDGLSRSGKSTFSQRLAKTFEAGDKNVQLLSIDDYIVEREKRYDTQYKDWEEYYFLQWNIVELRDSLFHQLKEEDELILARYDSQTDRHRKELVDMTKFDIVIVEGVFLQREEWKPVFDWVIYLHCPRKKRWMRESKATRRKIDKFQNRYWKAEDYYLQKVRPLEEADWIINT</sequence>
<evidence type="ECO:0008006" key="3">
    <source>
        <dbReference type="Google" id="ProtNLM"/>
    </source>
</evidence>
<dbReference type="SUPFAM" id="SSF52540">
    <property type="entry name" value="P-loop containing nucleoside triphosphate hydrolases"/>
    <property type="match status" value="1"/>
</dbReference>
<dbReference type="Gene3D" id="3.40.50.300">
    <property type="entry name" value="P-loop containing nucleotide triphosphate hydrolases"/>
    <property type="match status" value="1"/>
</dbReference>
<dbReference type="AlphaFoldDB" id="A0A1W5ZXF9"/>
<organism evidence="1 2">
    <name type="scientific">Halobacillus mangrovi</name>
    <dbReference type="NCBI Taxonomy" id="402384"/>
    <lineage>
        <taxon>Bacteria</taxon>
        <taxon>Bacillati</taxon>
        <taxon>Bacillota</taxon>
        <taxon>Bacilli</taxon>
        <taxon>Bacillales</taxon>
        <taxon>Bacillaceae</taxon>
        <taxon>Halobacillus</taxon>
    </lineage>
</organism>
<dbReference type="STRING" id="402384.HM131_14360"/>
<gene>
    <name evidence="1" type="ORF">HM131_14360</name>
</gene>
<protein>
    <recommendedName>
        <fullName evidence="3">Uridine kinase</fullName>
    </recommendedName>
</protein>
<name>A0A1W5ZXF9_9BACI</name>
<reference evidence="1 2" key="1">
    <citation type="submission" date="2017-04" db="EMBL/GenBank/DDBJ databases">
        <title>The whole genome sequencing and assembly of Halobacillus mangrovi strain.</title>
        <authorList>
            <person name="Lee S.-J."/>
            <person name="Park M.-K."/>
            <person name="Kim J.-Y."/>
            <person name="Lee Y.-J."/>
            <person name="Yi H."/>
            <person name="Bahn Y.-S."/>
            <person name="Kim J.F."/>
            <person name="Lee D.-W."/>
        </authorList>
    </citation>
    <scope>NUCLEOTIDE SEQUENCE [LARGE SCALE GENOMIC DNA]</scope>
    <source>
        <strain evidence="1 2">KTB 131</strain>
    </source>
</reference>
<keyword evidence="2" id="KW-1185">Reference proteome</keyword>
<dbReference type="Pfam" id="PF13238">
    <property type="entry name" value="AAA_18"/>
    <property type="match status" value="1"/>
</dbReference>
<evidence type="ECO:0000313" key="2">
    <source>
        <dbReference type="Proteomes" id="UP000192527"/>
    </source>
</evidence>
<dbReference type="InterPro" id="IPR027417">
    <property type="entry name" value="P-loop_NTPase"/>
</dbReference>
<dbReference type="NCBIfam" id="NF005807">
    <property type="entry name" value="PRK07667.1"/>
    <property type="match status" value="1"/>
</dbReference>
<dbReference type="EMBL" id="CP020772">
    <property type="protein sequence ID" value="ARI77959.1"/>
    <property type="molecule type" value="Genomic_DNA"/>
</dbReference>
<dbReference type="PANTHER" id="PTHR10285">
    <property type="entry name" value="URIDINE KINASE"/>
    <property type="match status" value="1"/>
</dbReference>
<proteinExistence type="predicted"/>
<accession>A0A1W5ZXF9</accession>
<dbReference type="RefSeq" id="WP_085030420.1">
    <property type="nucleotide sequence ID" value="NZ_CP020772.1"/>
</dbReference>